<comment type="caution">
    <text evidence="2">The sequence shown here is derived from an EMBL/GenBank/DDBJ whole genome shotgun (WGS) entry which is preliminary data.</text>
</comment>
<dbReference type="Proteomes" id="UP000587002">
    <property type="component" value="Unassembled WGS sequence"/>
</dbReference>
<dbReference type="EMBL" id="JACCFJ010000001">
    <property type="protein sequence ID" value="NYI82015.1"/>
    <property type="molecule type" value="Genomic_DNA"/>
</dbReference>
<dbReference type="AlphaFoldDB" id="A0A853AD18"/>
<proteinExistence type="predicted"/>
<keyword evidence="3" id="KW-1185">Reference proteome</keyword>
<evidence type="ECO:0000256" key="1">
    <source>
        <dbReference type="SAM" id="MobiDB-lite"/>
    </source>
</evidence>
<accession>A0A853AD18</accession>
<feature type="compositionally biased region" description="Basic and acidic residues" evidence="1">
    <location>
        <begin position="58"/>
        <end position="69"/>
    </location>
</feature>
<organism evidence="2 3">
    <name type="scientific">Saccharopolyspora hordei</name>
    <dbReference type="NCBI Taxonomy" id="1838"/>
    <lineage>
        <taxon>Bacteria</taxon>
        <taxon>Bacillati</taxon>
        <taxon>Actinomycetota</taxon>
        <taxon>Actinomycetes</taxon>
        <taxon>Pseudonocardiales</taxon>
        <taxon>Pseudonocardiaceae</taxon>
        <taxon>Saccharopolyspora</taxon>
    </lineage>
</organism>
<sequence length="76" mass="8275">MAEARARQRIGVVRGTGRAAGRSASRRSRPEVVSGAERGAFEPASPITLTAQSAQGDFEARGTEEERIQRFVHHRS</sequence>
<reference evidence="2 3" key="1">
    <citation type="submission" date="2020-07" db="EMBL/GenBank/DDBJ databases">
        <title>Sequencing the genomes of 1000 actinobacteria strains.</title>
        <authorList>
            <person name="Klenk H.-P."/>
        </authorList>
    </citation>
    <scope>NUCLEOTIDE SEQUENCE [LARGE SCALE GENOMIC DNA]</scope>
    <source>
        <strain evidence="2 3">DSM 44065</strain>
    </source>
</reference>
<feature type="region of interest" description="Disordered" evidence="1">
    <location>
        <begin position="1"/>
        <end position="76"/>
    </location>
</feature>
<protein>
    <submittedName>
        <fullName evidence="2">Uncharacterized protein</fullName>
    </submittedName>
</protein>
<evidence type="ECO:0000313" key="3">
    <source>
        <dbReference type="Proteomes" id="UP000587002"/>
    </source>
</evidence>
<dbReference type="RefSeq" id="WP_179716354.1">
    <property type="nucleotide sequence ID" value="NZ_BAABFH010000001.1"/>
</dbReference>
<gene>
    <name evidence="2" type="ORF">HNR68_000645</name>
</gene>
<evidence type="ECO:0000313" key="2">
    <source>
        <dbReference type="EMBL" id="NYI82015.1"/>
    </source>
</evidence>
<name>A0A853AD18_9PSEU</name>